<keyword evidence="3" id="KW-1015">Disulfide bond</keyword>
<comment type="subcellular location">
    <subcellularLocation>
        <location evidence="1">Secreted</location>
    </subcellularLocation>
</comment>
<evidence type="ECO:0000256" key="2">
    <source>
        <dbReference type="ARBA" id="ARBA00022525"/>
    </source>
</evidence>
<feature type="signal peptide" evidence="4">
    <location>
        <begin position="1"/>
        <end position="20"/>
    </location>
</feature>
<dbReference type="PROSITE" id="PS60029">
    <property type="entry name" value="SPIDER_CSTX"/>
    <property type="match status" value="1"/>
</dbReference>
<feature type="chain" id="PRO_5021325175" evidence="4">
    <location>
        <begin position="21"/>
        <end position="119"/>
    </location>
</feature>
<evidence type="ECO:0000256" key="1">
    <source>
        <dbReference type="ARBA" id="ARBA00004613"/>
    </source>
</evidence>
<evidence type="ECO:0000256" key="4">
    <source>
        <dbReference type="SAM" id="SignalP"/>
    </source>
</evidence>
<dbReference type="InterPro" id="IPR011142">
    <property type="entry name" value="Spider_toxin_CSTX_Knottin_CS"/>
</dbReference>
<dbReference type="InterPro" id="IPR019553">
    <property type="entry name" value="Spider_toxin_CSTX_knottin"/>
</dbReference>
<keyword evidence="4" id="KW-0732">Signal</keyword>
<evidence type="ECO:0000313" key="5">
    <source>
        <dbReference type="EMBL" id="GBN78651.1"/>
    </source>
</evidence>
<comment type="caution">
    <text evidence="5">The sequence shown here is derived from an EMBL/GenBank/DDBJ whole genome shotgun (WGS) entry which is preliminary data.</text>
</comment>
<organism evidence="5 6">
    <name type="scientific">Araneus ventricosus</name>
    <name type="common">Orbweaver spider</name>
    <name type="synonym">Epeira ventricosa</name>
    <dbReference type="NCBI Taxonomy" id="182803"/>
    <lineage>
        <taxon>Eukaryota</taxon>
        <taxon>Metazoa</taxon>
        <taxon>Ecdysozoa</taxon>
        <taxon>Arthropoda</taxon>
        <taxon>Chelicerata</taxon>
        <taxon>Arachnida</taxon>
        <taxon>Araneae</taxon>
        <taxon>Araneomorphae</taxon>
        <taxon>Entelegynae</taxon>
        <taxon>Araneoidea</taxon>
        <taxon>Araneidae</taxon>
        <taxon>Araneus</taxon>
    </lineage>
</organism>
<dbReference type="GO" id="GO:0005576">
    <property type="term" value="C:extracellular region"/>
    <property type="evidence" value="ECO:0007669"/>
    <property type="project" value="UniProtKB-SubCell"/>
</dbReference>
<gene>
    <name evidence="5" type="primary">TX124</name>
    <name evidence="5" type="ORF">AVEN_107351_1</name>
</gene>
<dbReference type="GO" id="GO:0090729">
    <property type="term" value="F:toxin activity"/>
    <property type="evidence" value="ECO:0007669"/>
    <property type="project" value="InterPro"/>
</dbReference>
<evidence type="ECO:0000256" key="3">
    <source>
        <dbReference type="ARBA" id="ARBA00023157"/>
    </source>
</evidence>
<dbReference type="Proteomes" id="UP000499080">
    <property type="component" value="Unassembled WGS sequence"/>
</dbReference>
<evidence type="ECO:0000313" key="6">
    <source>
        <dbReference type="Proteomes" id="UP000499080"/>
    </source>
</evidence>
<keyword evidence="2" id="KW-0964">Secreted</keyword>
<dbReference type="OrthoDB" id="6432390at2759"/>
<reference evidence="5 6" key="1">
    <citation type="journal article" date="2019" name="Sci. Rep.">
        <title>Orb-weaving spider Araneus ventricosus genome elucidates the spidroin gene catalogue.</title>
        <authorList>
            <person name="Kono N."/>
            <person name="Nakamura H."/>
            <person name="Ohtoshi R."/>
            <person name="Moran D.A.P."/>
            <person name="Shinohara A."/>
            <person name="Yoshida Y."/>
            <person name="Fujiwara M."/>
            <person name="Mori M."/>
            <person name="Tomita M."/>
            <person name="Arakawa K."/>
        </authorList>
    </citation>
    <scope>NUCLEOTIDE SEQUENCE [LARGE SCALE GENOMIC DNA]</scope>
</reference>
<sequence length="119" mass="13703">MRHIVLCVETFLLLLACATSRTTDEADPLSESLDRLDAAESRMSLFGEEYRAEEKQCIEKHHECTHDKHNCCKGTFFRYKCHCYDVADEKGEKTERCACHNPFRYRVVDLAVNVGKKVG</sequence>
<name>A0A4Y2RSJ0_ARAVE</name>
<dbReference type="Pfam" id="PF10530">
    <property type="entry name" value="Toxin_35"/>
    <property type="match status" value="1"/>
</dbReference>
<keyword evidence="6" id="KW-1185">Reference proteome</keyword>
<proteinExistence type="predicted"/>
<dbReference type="AlphaFoldDB" id="A0A4Y2RSJ0"/>
<protein>
    <submittedName>
        <fullName evidence="5">U1-lycotoxin-Ls1k</fullName>
    </submittedName>
</protein>
<dbReference type="EMBL" id="BGPR01018257">
    <property type="protein sequence ID" value="GBN78651.1"/>
    <property type="molecule type" value="Genomic_DNA"/>
</dbReference>
<accession>A0A4Y2RSJ0</accession>